<comment type="caution">
    <text evidence="3">The sequence shown here is derived from an EMBL/GenBank/DDBJ whole genome shotgun (WGS) entry which is preliminary data.</text>
</comment>
<feature type="domain" description="FAD dependent oxidoreductase" evidence="2">
    <location>
        <begin position="25"/>
        <end position="244"/>
    </location>
</feature>
<accession>A0ABQ3EQ24</accession>
<sequence>MVVTDGSTLQAAYVNKGIRSREIAVVIGAGFYGCTLALELARYYQSVVLIESEEAIMCRASYHNQARVHMGYHYPRCLKTAQSCRRNYQQFLNEFPDTIEHSSPSYYAIAQKDSKVTAQDFEEFCQRIGAPLQRCDLRTASAIAPYGVEQVYKVVEASFNAFKLRRDMASKLRSANVKTMLSTRAVQISKTNSSYSVLVEHSNVSSSLPADVVYICAYSDINRLLMRSGMRTVPLHHQLTEMSLLDSSSKLPNMSLTIMDGPFFSLTPFPSLDLQVLSHVSYTPHFVWLDEGGENLPDSKKVLASYPKSNNRKMILDAGRYSPAIGNSVYLESLWAVKTMIPTQQHNDGRSVLFRECDEAVYAVLGSKIDNIFDMRSMLRRRYQEYIYA</sequence>
<gene>
    <name evidence="3" type="ORF">GCM10007094_41430</name>
</gene>
<dbReference type="Proteomes" id="UP000637980">
    <property type="component" value="Unassembled WGS sequence"/>
</dbReference>
<evidence type="ECO:0000313" key="3">
    <source>
        <dbReference type="EMBL" id="GHB47835.1"/>
    </source>
</evidence>
<protein>
    <recommendedName>
        <fullName evidence="2">FAD dependent oxidoreductase domain-containing protein</fullName>
    </recommendedName>
</protein>
<proteinExistence type="predicted"/>
<reference evidence="4" key="1">
    <citation type="journal article" date="2019" name="Int. J. Syst. Evol. Microbiol.">
        <title>The Global Catalogue of Microorganisms (GCM) 10K type strain sequencing project: providing services to taxonomists for standard genome sequencing and annotation.</title>
        <authorList>
            <consortium name="The Broad Institute Genomics Platform"/>
            <consortium name="The Broad Institute Genome Sequencing Center for Infectious Disease"/>
            <person name="Wu L."/>
            <person name="Ma J."/>
        </authorList>
    </citation>
    <scope>NUCLEOTIDE SEQUENCE [LARGE SCALE GENOMIC DNA]</scope>
    <source>
        <strain evidence="4">KCTC 12861</strain>
    </source>
</reference>
<evidence type="ECO:0000259" key="2">
    <source>
        <dbReference type="Pfam" id="PF01266"/>
    </source>
</evidence>
<dbReference type="PANTHER" id="PTHR13847">
    <property type="entry name" value="SARCOSINE DEHYDROGENASE-RELATED"/>
    <property type="match status" value="1"/>
</dbReference>
<dbReference type="Pfam" id="PF01266">
    <property type="entry name" value="DAO"/>
    <property type="match status" value="1"/>
</dbReference>
<dbReference type="InterPro" id="IPR006076">
    <property type="entry name" value="FAD-dep_OxRdtase"/>
</dbReference>
<evidence type="ECO:0000313" key="4">
    <source>
        <dbReference type="Proteomes" id="UP000637980"/>
    </source>
</evidence>
<keyword evidence="4" id="KW-1185">Reference proteome</keyword>
<dbReference type="SUPFAM" id="SSF51905">
    <property type="entry name" value="FAD/NAD(P)-binding domain"/>
    <property type="match status" value="1"/>
</dbReference>
<dbReference type="InterPro" id="IPR036188">
    <property type="entry name" value="FAD/NAD-bd_sf"/>
</dbReference>
<organism evidence="3 4">
    <name type="scientific">Pseudovibrio japonicus</name>
    <dbReference type="NCBI Taxonomy" id="366534"/>
    <lineage>
        <taxon>Bacteria</taxon>
        <taxon>Pseudomonadati</taxon>
        <taxon>Pseudomonadota</taxon>
        <taxon>Alphaproteobacteria</taxon>
        <taxon>Hyphomicrobiales</taxon>
        <taxon>Stappiaceae</taxon>
        <taxon>Pseudovibrio</taxon>
    </lineage>
</organism>
<evidence type="ECO:0000256" key="1">
    <source>
        <dbReference type="ARBA" id="ARBA00023002"/>
    </source>
</evidence>
<keyword evidence="1" id="KW-0560">Oxidoreductase</keyword>
<dbReference type="EMBL" id="BMXE01000010">
    <property type="protein sequence ID" value="GHB47835.1"/>
    <property type="molecule type" value="Genomic_DNA"/>
</dbReference>
<name>A0ABQ3EQ24_9HYPH</name>
<dbReference type="PANTHER" id="PTHR13847:SF287">
    <property type="entry name" value="FAD-DEPENDENT OXIDOREDUCTASE DOMAIN-CONTAINING PROTEIN 1"/>
    <property type="match status" value="1"/>
</dbReference>
<dbReference type="Gene3D" id="3.50.50.60">
    <property type="entry name" value="FAD/NAD(P)-binding domain"/>
    <property type="match status" value="1"/>
</dbReference>
<dbReference type="Gene3D" id="3.30.9.10">
    <property type="entry name" value="D-Amino Acid Oxidase, subunit A, domain 2"/>
    <property type="match status" value="1"/>
</dbReference>